<comment type="catalytic activity">
    <reaction evidence="6">
        <text>cytidine(34) in tRNA + S-adenosyl-L-methionine = 2'-O-methylcytidine(34) in tRNA + S-adenosyl-L-homocysteine + H(+)</text>
        <dbReference type="Rhea" id="RHEA:43084"/>
        <dbReference type="Rhea" id="RHEA-COMP:10331"/>
        <dbReference type="Rhea" id="RHEA-COMP:10332"/>
        <dbReference type="ChEBI" id="CHEBI:15378"/>
        <dbReference type="ChEBI" id="CHEBI:57856"/>
        <dbReference type="ChEBI" id="CHEBI:59789"/>
        <dbReference type="ChEBI" id="CHEBI:74495"/>
        <dbReference type="ChEBI" id="CHEBI:82748"/>
        <dbReference type="EC" id="2.1.1.207"/>
    </reaction>
</comment>
<dbReference type="AlphaFoldDB" id="A0A101FGD1"/>
<proteinExistence type="inferred from homology"/>
<dbReference type="SUPFAM" id="SSF75217">
    <property type="entry name" value="alpha/beta knot"/>
    <property type="match status" value="1"/>
</dbReference>
<dbReference type="PIRSF" id="PIRSF029256">
    <property type="entry name" value="SpoU_TrmH_prd"/>
    <property type="match status" value="1"/>
</dbReference>
<comment type="function">
    <text evidence="6">Could methylate the ribose at the nucleotide 34 wobble position in tRNA.</text>
</comment>
<dbReference type="InterPro" id="IPR029028">
    <property type="entry name" value="Alpha/beta_knot_MTases"/>
</dbReference>
<comment type="similarity">
    <text evidence="6">Belongs to the class IV-like SAM-binding methyltransferase superfamily. RNA methyltransferase TrmH family. TrmL subfamily.</text>
</comment>
<evidence type="ECO:0000256" key="7">
    <source>
        <dbReference type="PIRSR" id="PIRSR029256-1"/>
    </source>
</evidence>
<dbReference type="GO" id="GO:0141102">
    <property type="term" value="F:tRNA (5-carboxymethylaminomethyluridine(34)-2'-O)-methyltransferase activity"/>
    <property type="evidence" value="ECO:0007669"/>
    <property type="project" value="RHEA"/>
</dbReference>
<accession>A0A101FGD1</accession>
<name>A0A101FGD1_9THEO</name>
<dbReference type="HAMAP" id="MF_01885">
    <property type="entry name" value="tRNA_methyltr_TrmL"/>
    <property type="match status" value="1"/>
</dbReference>
<dbReference type="EC" id="2.1.1.207" evidence="6"/>
<dbReference type="Proteomes" id="UP000053326">
    <property type="component" value="Unassembled WGS sequence"/>
</dbReference>
<sequence>MFNVVLYEPEIPQNTGNIARLCAATGCRLHLIGPLGFSLQNRYLKRAGLDYWDMVDVYYYDCFDDLKAKHSKGRFFYVTTKGKRFYTHFDYEPGDFFVFGSETKGLPEKILAANSESCVRIPMVPAARCLNLSNSVAIIVYAALSKQKFRGLS</sequence>
<evidence type="ECO:0000256" key="6">
    <source>
        <dbReference type="HAMAP-Rule" id="MF_01885"/>
    </source>
</evidence>
<evidence type="ECO:0000256" key="3">
    <source>
        <dbReference type="ARBA" id="ARBA00022679"/>
    </source>
</evidence>
<reference evidence="10" key="1">
    <citation type="journal article" date="2015" name="MBio">
        <title>Genome-Resolved Metagenomic Analysis Reveals Roles for Candidate Phyla and Other Microbial Community Members in Biogeochemical Transformations in Oil Reservoirs.</title>
        <authorList>
            <person name="Hu P."/>
            <person name="Tom L."/>
            <person name="Singh A."/>
            <person name="Thomas B.C."/>
            <person name="Baker B.J."/>
            <person name="Piceno Y.M."/>
            <person name="Andersen G.L."/>
            <person name="Banfield J.F."/>
        </authorList>
    </citation>
    <scope>NUCLEOTIDE SEQUENCE [LARGE SCALE GENOMIC DNA]</scope>
</reference>
<organism evidence="9 10">
    <name type="scientific">Thermacetogenium phaeum</name>
    <dbReference type="NCBI Taxonomy" id="85874"/>
    <lineage>
        <taxon>Bacteria</taxon>
        <taxon>Bacillati</taxon>
        <taxon>Bacillota</taxon>
        <taxon>Clostridia</taxon>
        <taxon>Thermoanaerobacterales</taxon>
        <taxon>Thermoanaerobacteraceae</taxon>
        <taxon>Thermacetogenium</taxon>
    </lineage>
</organism>
<keyword evidence="2 6" id="KW-0489">Methyltransferase</keyword>
<dbReference type="GO" id="GO:0042802">
    <property type="term" value="F:identical protein binding"/>
    <property type="evidence" value="ECO:0007669"/>
    <property type="project" value="UniProtKB-ARBA"/>
</dbReference>
<dbReference type="InterPro" id="IPR029026">
    <property type="entry name" value="tRNA_m1G_MTases_N"/>
</dbReference>
<evidence type="ECO:0000256" key="2">
    <source>
        <dbReference type="ARBA" id="ARBA00022603"/>
    </source>
</evidence>
<feature type="binding site" evidence="6 7">
    <location>
        <position position="121"/>
    </location>
    <ligand>
        <name>S-adenosyl-L-methionine</name>
        <dbReference type="ChEBI" id="CHEBI:59789"/>
    </ligand>
</feature>
<dbReference type="GO" id="GO:0005737">
    <property type="term" value="C:cytoplasm"/>
    <property type="evidence" value="ECO:0007669"/>
    <property type="project" value="UniProtKB-SubCell"/>
</dbReference>
<comment type="subcellular location">
    <subcellularLocation>
        <location evidence="6">Cytoplasm</location>
    </subcellularLocation>
</comment>
<evidence type="ECO:0000256" key="5">
    <source>
        <dbReference type="ARBA" id="ARBA00022694"/>
    </source>
</evidence>
<dbReference type="InterPro" id="IPR001537">
    <property type="entry name" value="SpoU_MeTrfase"/>
</dbReference>
<dbReference type="InterPro" id="IPR016914">
    <property type="entry name" value="TrmL"/>
</dbReference>
<dbReference type="CDD" id="cd18094">
    <property type="entry name" value="SpoU-like_TrmL"/>
    <property type="match status" value="1"/>
</dbReference>
<dbReference type="GO" id="GO:0002130">
    <property type="term" value="P:wobble position ribose methylation"/>
    <property type="evidence" value="ECO:0007669"/>
    <property type="project" value="TreeGrafter"/>
</dbReference>
<gene>
    <name evidence="9" type="ORF">XD66_0770</name>
</gene>
<feature type="binding site" evidence="6 7">
    <location>
        <position position="100"/>
    </location>
    <ligand>
        <name>S-adenosyl-L-methionine</name>
        <dbReference type="ChEBI" id="CHEBI:59789"/>
    </ligand>
</feature>
<dbReference type="Pfam" id="PF00588">
    <property type="entry name" value="SpoU_methylase"/>
    <property type="match status" value="1"/>
</dbReference>
<keyword evidence="1 6" id="KW-0963">Cytoplasm</keyword>
<comment type="caution">
    <text evidence="6">Lacks conserved residue(s) required for the propagation of feature annotation.</text>
</comment>
<protein>
    <recommendedName>
        <fullName evidence="6">Putative tRNA (cytidine(34)-2'-O)-methyltransferase</fullName>
        <ecNumber evidence="6">2.1.1.207</ecNumber>
    </recommendedName>
    <alternativeName>
        <fullName evidence="6">tRNA (cytidine/uridine-2'-O-)-methyltransferase</fullName>
    </alternativeName>
</protein>
<dbReference type="GO" id="GO:0003723">
    <property type="term" value="F:RNA binding"/>
    <property type="evidence" value="ECO:0007669"/>
    <property type="project" value="InterPro"/>
</dbReference>
<evidence type="ECO:0000313" key="9">
    <source>
        <dbReference type="EMBL" id="KUK36525.1"/>
    </source>
</evidence>
<dbReference type="NCBIfam" id="TIGR00185">
    <property type="entry name" value="tRNA_yibK_trmL"/>
    <property type="match status" value="1"/>
</dbReference>
<keyword evidence="3 6" id="KW-0808">Transferase</keyword>
<evidence type="ECO:0000256" key="4">
    <source>
        <dbReference type="ARBA" id="ARBA00022691"/>
    </source>
</evidence>
<evidence type="ECO:0000256" key="1">
    <source>
        <dbReference type="ARBA" id="ARBA00022490"/>
    </source>
</evidence>
<feature type="binding site" evidence="6 7">
    <location>
        <position position="78"/>
    </location>
    <ligand>
        <name>S-adenosyl-L-methionine</name>
        <dbReference type="ChEBI" id="CHEBI:59789"/>
    </ligand>
</feature>
<dbReference type="PATRIC" id="fig|85874.4.peg.120"/>
<keyword evidence="4 6" id="KW-0949">S-adenosyl-L-methionine</keyword>
<keyword evidence="5 6" id="KW-0819">tRNA processing</keyword>
<evidence type="ECO:0000313" key="10">
    <source>
        <dbReference type="Proteomes" id="UP000053326"/>
    </source>
</evidence>
<dbReference type="Gene3D" id="3.40.1280.10">
    <property type="match status" value="1"/>
</dbReference>
<evidence type="ECO:0000259" key="8">
    <source>
        <dbReference type="Pfam" id="PF00588"/>
    </source>
</evidence>
<dbReference type="FunFam" id="3.40.1280.10:FF:000002">
    <property type="entry name" value="Peptidylprolyl isomerase"/>
    <property type="match status" value="1"/>
</dbReference>
<dbReference type="PANTHER" id="PTHR42971:SF1">
    <property type="entry name" value="TRNA (CYTIDINE(34)-2'-O)-METHYLTRANSFERASE"/>
    <property type="match status" value="1"/>
</dbReference>
<comment type="caution">
    <text evidence="9">The sequence shown here is derived from an EMBL/GenBank/DDBJ whole genome shotgun (WGS) entry which is preliminary data.</text>
</comment>
<dbReference type="EMBL" id="LGFO01000081">
    <property type="protein sequence ID" value="KUK36525.1"/>
    <property type="molecule type" value="Genomic_DNA"/>
</dbReference>
<comment type="catalytic activity">
    <reaction evidence="6">
        <text>5-carboxymethylaminomethyluridine(34) in tRNA(Leu) + S-adenosyl-L-methionine = 5-carboxymethylaminomethyl-2'-O-methyluridine(34) in tRNA(Leu) + S-adenosyl-L-homocysteine + H(+)</text>
        <dbReference type="Rhea" id="RHEA:43088"/>
        <dbReference type="Rhea" id="RHEA-COMP:10333"/>
        <dbReference type="Rhea" id="RHEA-COMP:10334"/>
        <dbReference type="ChEBI" id="CHEBI:15378"/>
        <dbReference type="ChEBI" id="CHEBI:57856"/>
        <dbReference type="ChEBI" id="CHEBI:59789"/>
        <dbReference type="ChEBI" id="CHEBI:74508"/>
        <dbReference type="ChEBI" id="CHEBI:74511"/>
        <dbReference type="EC" id="2.1.1.207"/>
    </reaction>
</comment>
<dbReference type="GO" id="GO:0141098">
    <property type="term" value="F:tRNA (cytidine(34)-2'-O)-methyltransferase activity"/>
    <property type="evidence" value="ECO:0007669"/>
    <property type="project" value="RHEA"/>
</dbReference>
<dbReference type="PANTHER" id="PTHR42971">
    <property type="entry name" value="TRNA (CYTIDINE(34)-2'-O)-METHYLTRANSFERASE"/>
    <property type="match status" value="1"/>
</dbReference>
<feature type="domain" description="tRNA/rRNA methyltransferase SpoU type" evidence="8">
    <location>
        <begin position="2"/>
        <end position="141"/>
    </location>
</feature>